<keyword evidence="3 5" id="KW-0808">Transferase</keyword>
<dbReference type="EC" id="2.3.2.27" evidence="5"/>
<dbReference type="AlphaFoldDB" id="A0A091F9Z0"/>
<dbReference type="GO" id="GO:0008270">
    <property type="term" value="F:zinc ion binding"/>
    <property type="evidence" value="ECO:0007669"/>
    <property type="project" value="UniProtKB-KW"/>
</dbReference>
<feature type="non-terminal residue" evidence="8">
    <location>
        <position position="1"/>
    </location>
</feature>
<organism evidence="8 9">
    <name type="scientific">Corvus brachyrhynchos</name>
    <name type="common">American crow</name>
    <dbReference type="NCBI Taxonomy" id="85066"/>
    <lineage>
        <taxon>Eukaryota</taxon>
        <taxon>Metazoa</taxon>
        <taxon>Chordata</taxon>
        <taxon>Craniata</taxon>
        <taxon>Vertebrata</taxon>
        <taxon>Euteleostomi</taxon>
        <taxon>Archelosauria</taxon>
        <taxon>Archosauria</taxon>
        <taxon>Dinosauria</taxon>
        <taxon>Saurischia</taxon>
        <taxon>Theropoda</taxon>
        <taxon>Coelurosauria</taxon>
        <taxon>Aves</taxon>
        <taxon>Neognathae</taxon>
        <taxon>Neoaves</taxon>
        <taxon>Telluraves</taxon>
        <taxon>Australaves</taxon>
        <taxon>Passeriformes</taxon>
        <taxon>Corvoidea</taxon>
        <taxon>Corvidae</taxon>
        <taxon>Corvus</taxon>
    </lineage>
</organism>
<dbReference type="GO" id="GO:0005737">
    <property type="term" value="C:cytoplasm"/>
    <property type="evidence" value="ECO:0007669"/>
    <property type="project" value="UniProtKB-SubCell"/>
</dbReference>
<dbReference type="GO" id="GO:0016567">
    <property type="term" value="P:protein ubiquitination"/>
    <property type="evidence" value="ECO:0007669"/>
    <property type="project" value="UniProtKB-UniRule"/>
</dbReference>
<dbReference type="Pfam" id="PF18102">
    <property type="entry name" value="DTC"/>
    <property type="match status" value="1"/>
</dbReference>
<keyword evidence="5" id="KW-0963">Cytoplasm</keyword>
<evidence type="ECO:0000256" key="4">
    <source>
        <dbReference type="ARBA" id="ARBA00022723"/>
    </source>
</evidence>
<keyword evidence="5" id="KW-0862">Zinc</keyword>
<dbReference type="InterPro" id="IPR039396">
    <property type="entry name" value="Deltex_C"/>
</dbReference>
<dbReference type="InterPro" id="IPR013083">
    <property type="entry name" value="Znf_RING/FYVE/PHD"/>
</dbReference>
<feature type="domain" description="Deltex C-terminal" evidence="7">
    <location>
        <begin position="170"/>
        <end position="238"/>
    </location>
</feature>
<protein>
    <recommendedName>
        <fullName evidence="5">E3 ubiquitin-protein ligase</fullName>
        <ecNumber evidence="5">2.3.2.27</ecNumber>
    </recommendedName>
</protein>
<dbReference type="EMBL" id="KK719754">
    <property type="protein sequence ID" value="KFO66056.1"/>
    <property type="molecule type" value="Genomic_DNA"/>
</dbReference>
<dbReference type="SUPFAM" id="SSF57850">
    <property type="entry name" value="RING/U-box"/>
    <property type="match status" value="1"/>
</dbReference>
<comment type="similarity">
    <text evidence="5">Belongs to the Deltex family.</text>
</comment>
<feature type="non-terminal residue" evidence="8">
    <location>
        <position position="238"/>
    </location>
</feature>
<sequence length="238" mass="25894">LRVPALPVKNLNGSGPVHPALAGMTGILMCAAGLPVCLTRAPKPILHPPPVSKSDIKPVPGVNGICRKTKKKQLKRSKEPPMSQRDQGRGARGGGRRDPRAVRLRWCPSLLCATWRRKAAGLGIKPELVGKLGKCGHMYHLLCLLAMYNNGNKDGSLQCPTCKAIYGEKTGTQPPGKMEFHLIPHSLPGYTDSKTIRIVYDIPTGIQGPEHPNPGKKFTARGFPRHCYLPDNEKGRKV</sequence>
<evidence type="ECO:0000256" key="1">
    <source>
        <dbReference type="ARBA" id="ARBA00000900"/>
    </source>
</evidence>
<dbReference type="STRING" id="85066.A0A091F9Z0"/>
<evidence type="ECO:0000256" key="2">
    <source>
        <dbReference type="ARBA" id="ARBA00004906"/>
    </source>
</evidence>
<feature type="region of interest" description="Disordered" evidence="6">
    <location>
        <begin position="47"/>
        <end position="98"/>
    </location>
</feature>
<dbReference type="InterPro" id="IPR039398">
    <property type="entry name" value="Deltex_fam"/>
</dbReference>
<comment type="catalytic activity">
    <reaction evidence="1 5">
        <text>S-ubiquitinyl-[E2 ubiquitin-conjugating enzyme]-L-cysteine + [acceptor protein]-L-lysine = [E2 ubiquitin-conjugating enzyme]-L-cysteine + N(6)-ubiquitinyl-[acceptor protein]-L-lysine.</text>
        <dbReference type="EC" id="2.3.2.27"/>
    </reaction>
</comment>
<evidence type="ECO:0000313" key="8">
    <source>
        <dbReference type="EMBL" id="KFO66056.1"/>
    </source>
</evidence>
<dbReference type="GO" id="GO:0007219">
    <property type="term" value="P:Notch signaling pathway"/>
    <property type="evidence" value="ECO:0007669"/>
    <property type="project" value="InterPro"/>
</dbReference>
<dbReference type="Gene3D" id="3.30.390.130">
    <property type="match status" value="1"/>
</dbReference>
<proteinExistence type="inferred from homology"/>
<evidence type="ECO:0000313" key="9">
    <source>
        <dbReference type="Proteomes" id="UP000052976"/>
    </source>
</evidence>
<keyword evidence="4 5" id="KW-0479">Metal-binding</keyword>
<evidence type="ECO:0000256" key="5">
    <source>
        <dbReference type="RuleBase" id="RU367105"/>
    </source>
</evidence>
<reference evidence="8 9" key="1">
    <citation type="submission" date="2014-04" db="EMBL/GenBank/DDBJ databases">
        <title>Genome evolution of avian class.</title>
        <authorList>
            <person name="Zhang G."/>
            <person name="Li C."/>
        </authorList>
    </citation>
    <scope>NUCLEOTIDE SEQUENCE [LARGE SCALE GENOMIC DNA]</scope>
    <source>
        <strain evidence="8">BGI_N302</strain>
    </source>
</reference>
<dbReference type="Gene3D" id="3.30.40.10">
    <property type="entry name" value="Zinc/RING finger domain, C3HC4 (zinc finger)"/>
    <property type="match status" value="1"/>
</dbReference>
<evidence type="ECO:0000256" key="6">
    <source>
        <dbReference type="SAM" id="MobiDB-lite"/>
    </source>
</evidence>
<accession>A0A091F9Z0</accession>
<evidence type="ECO:0000259" key="7">
    <source>
        <dbReference type="Pfam" id="PF18102"/>
    </source>
</evidence>
<keyword evidence="9" id="KW-1185">Reference proteome</keyword>
<evidence type="ECO:0000256" key="3">
    <source>
        <dbReference type="ARBA" id="ARBA00022679"/>
    </source>
</evidence>
<name>A0A091F9Z0_CORBR</name>
<comment type="subcellular location">
    <subcellularLocation>
        <location evidence="5">Cytoplasm</location>
    </subcellularLocation>
</comment>
<dbReference type="Proteomes" id="UP000052976">
    <property type="component" value="Unassembled WGS sequence"/>
</dbReference>
<comment type="pathway">
    <text evidence="2 5">Protein modification; protein ubiquitination.</text>
</comment>
<dbReference type="GO" id="GO:0061630">
    <property type="term" value="F:ubiquitin protein ligase activity"/>
    <property type="evidence" value="ECO:0007669"/>
    <property type="project" value="UniProtKB-UniRule"/>
</dbReference>
<keyword evidence="5" id="KW-0863">Zinc-finger</keyword>
<gene>
    <name evidence="8" type="ORF">N302_04621</name>
</gene>
<dbReference type="UniPathway" id="UPA00143"/>
<dbReference type="PANTHER" id="PTHR12622">
    <property type="entry name" value="DELTEX-RELATED"/>
    <property type="match status" value="1"/>
</dbReference>
<dbReference type="InterPro" id="IPR039399">
    <property type="entry name" value="Deltex_C_sf"/>
</dbReference>